<dbReference type="EMBL" id="JAYGIE010000003">
    <property type="protein sequence ID" value="MEA5476265.1"/>
    <property type="molecule type" value="Genomic_DNA"/>
</dbReference>
<evidence type="ECO:0000256" key="3">
    <source>
        <dbReference type="ARBA" id="ARBA00022475"/>
    </source>
</evidence>
<evidence type="ECO:0000256" key="4">
    <source>
        <dbReference type="ARBA" id="ARBA00022692"/>
    </source>
</evidence>
<keyword evidence="12" id="KW-1185">Reference proteome</keyword>
<organism evidence="11 12">
    <name type="scientific">Pseudanabaena galeata UHCC 0370</name>
    <dbReference type="NCBI Taxonomy" id="3110310"/>
    <lineage>
        <taxon>Bacteria</taxon>
        <taxon>Bacillati</taxon>
        <taxon>Cyanobacteriota</taxon>
        <taxon>Cyanophyceae</taxon>
        <taxon>Pseudanabaenales</taxon>
        <taxon>Pseudanabaenaceae</taxon>
        <taxon>Pseudanabaena</taxon>
    </lineage>
</organism>
<evidence type="ECO:0000313" key="11">
    <source>
        <dbReference type="EMBL" id="MEA5476265.1"/>
    </source>
</evidence>
<evidence type="ECO:0000256" key="5">
    <source>
        <dbReference type="ARBA" id="ARBA00022927"/>
    </source>
</evidence>
<feature type="domain" description="MotA/TolQ/ExbB proton channel" evidence="10">
    <location>
        <begin position="74"/>
        <end position="192"/>
    </location>
</feature>
<evidence type="ECO:0000256" key="6">
    <source>
        <dbReference type="ARBA" id="ARBA00022989"/>
    </source>
</evidence>
<evidence type="ECO:0000256" key="8">
    <source>
        <dbReference type="RuleBase" id="RU004057"/>
    </source>
</evidence>
<accession>A0ABU5TDI5</accession>
<name>A0ABU5TDI5_9CYAN</name>
<sequence>MSKLFDTLLAGGITIIPLMICSFLVITLAIERSLFWRSVKKHQRRIASQALLIYQESPNQAEDFLRQHNELAIARIYLEAISIPESTPVEFALALDAKTQSEVPSLKRFNNVFEIIVGLAPLLGLLGTVTGLIASFGSLTLGDVGGSKSLNVTGGISEALISTAVGLIVAVMALIAASIFRSLYAQQVAYLDECCSQLELQHLRSHRQQTHQQVKAHV</sequence>
<feature type="transmembrane region" description="Helical" evidence="9">
    <location>
        <begin position="12"/>
        <end position="35"/>
    </location>
</feature>
<protein>
    <submittedName>
        <fullName evidence="11">MotA/TolQ/ExbB proton channel family protein</fullName>
    </submittedName>
</protein>
<proteinExistence type="inferred from homology"/>
<dbReference type="PANTHER" id="PTHR30625:SF15">
    <property type="entry name" value="BIOPOLYMER TRANSPORT PROTEIN EXBB"/>
    <property type="match status" value="1"/>
</dbReference>
<evidence type="ECO:0000259" key="10">
    <source>
        <dbReference type="Pfam" id="PF01618"/>
    </source>
</evidence>
<dbReference type="InterPro" id="IPR050790">
    <property type="entry name" value="ExbB/TolQ_transport"/>
</dbReference>
<keyword evidence="7 9" id="KW-0472">Membrane</keyword>
<dbReference type="InterPro" id="IPR002898">
    <property type="entry name" value="MotA_ExbB_proton_chnl"/>
</dbReference>
<keyword evidence="4 9" id="KW-0812">Transmembrane</keyword>
<dbReference type="PANTHER" id="PTHR30625">
    <property type="entry name" value="PROTEIN TOLQ"/>
    <property type="match status" value="1"/>
</dbReference>
<dbReference type="Pfam" id="PF01618">
    <property type="entry name" value="MotA_ExbB"/>
    <property type="match status" value="1"/>
</dbReference>
<feature type="transmembrane region" description="Helical" evidence="9">
    <location>
        <begin position="115"/>
        <end position="139"/>
    </location>
</feature>
<gene>
    <name evidence="11" type="ORF">VB774_01415</name>
</gene>
<evidence type="ECO:0000256" key="2">
    <source>
        <dbReference type="ARBA" id="ARBA00022448"/>
    </source>
</evidence>
<keyword evidence="2 8" id="KW-0813">Transport</keyword>
<evidence type="ECO:0000313" key="12">
    <source>
        <dbReference type="Proteomes" id="UP001301388"/>
    </source>
</evidence>
<reference evidence="11 12" key="1">
    <citation type="submission" date="2023-12" db="EMBL/GenBank/DDBJ databases">
        <title>Baltic Sea Cyanobacteria.</title>
        <authorList>
            <person name="Delbaje E."/>
            <person name="Fewer D.P."/>
            <person name="Shishido T.K."/>
        </authorList>
    </citation>
    <scope>NUCLEOTIDE SEQUENCE [LARGE SCALE GENOMIC DNA]</scope>
    <source>
        <strain evidence="11 12">UHCC 0370</strain>
    </source>
</reference>
<evidence type="ECO:0000256" key="9">
    <source>
        <dbReference type="SAM" id="Phobius"/>
    </source>
</evidence>
<evidence type="ECO:0000256" key="7">
    <source>
        <dbReference type="ARBA" id="ARBA00023136"/>
    </source>
</evidence>
<keyword evidence="6 9" id="KW-1133">Transmembrane helix</keyword>
<feature type="transmembrane region" description="Helical" evidence="9">
    <location>
        <begin position="159"/>
        <end position="180"/>
    </location>
</feature>
<keyword evidence="5 8" id="KW-0653">Protein transport</keyword>
<comment type="subcellular location">
    <subcellularLocation>
        <location evidence="1">Cell membrane</location>
        <topology evidence="1">Multi-pass membrane protein</topology>
    </subcellularLocation>
    <subcellularLocation>
        <location evidence="8">Membrane</location>
        <topology evidence="8">Multi-pass membrane protein</topology>
    </subcellularLocation>
</comment>
<comment type="similarity">
    <text evidence="8">Belongs to the exbB/tolQ family.</text>
</comment>
<evidence type="ECO:0000256" key="1">
    <source>
        <dbReference type="ARBA" id="ARBA00004651"/>
    </source>
</evidence>
<dbReference type="Proteomes" id="UP001301388">
    <property type="component" value="Unassembled WGS sequence"/>
</dbReference>
<keyword evidence="3" id="KW-1003">Cell membrane</keyword>
<comment type="caution">
    <text evidence="11">The sequence shown here is derived from an EMBL/GenBank/DDBJ whole genome shotgun (WGS) entry which is preliminary data.</text>
</comment>
<dbReference type="RefSeq" id="WP_281009106.1">
    <property type="nucleotide sequence ID" value="NZ_JAYGIE010000003.1"/>
</dbReference>